<evidence type="ECO:0000313" key="8">
    <source>
        <dbReference type="Proteomes" id="UP000254704"/>
    </source>
</evidence>
<evidence type="ECO:0000256" key="4">
    <source>
        <dbReference type="ARBA" id="ARBA00022833"/>
    </source>
</evidence>
<name>A0A379EVJ1_9PAST</name>
<dbReference type="InterPro" id="IPR028090">
    <property type="entry name" value="JAB_dom_prok"/>
</dbReference>
<evidence type="ECO:0000313" key="7">
    <source>
        <dbReference type="EMBL" id="SUC10407.1"/>
    </source>
</evidence>
<dbReference type="GO" id="GO:0046872">
    <property type="term" value="F:metal ion binding"/>
    <property type="evidence" value="ECO:0007669"/>
    <property type="project" value="UniProtKB-KW"/>
</dbReference>
<dbReference type="EMBL" id="UGTV01000015">
    <property type="protein sequence ID" value="SUC10407.1"/>
    <property type="molecule type" value="Genomic_DNA"/>
</dbReference>
<keyword evidence="3" id="KW-0378">Hydrolase</keyword>
<protein>
    <recommendedName>
        <fullName evidence="6">JAB domain-containing protein</fullName>
    </recommendedName>
</protein>
<keyword evidence="1" id="KW-0645">Protease</keyword>
<dbReference type="Proteomes" id="UP000254704">
    <property type="component" value="Unassembled WGS sequence"/>
</dbReference>
<dbReference type="Gene3D" id="3.40.140.10">
    <property type="entry name" value="Cytidine Deaminase, domain 2"/>
    <property type="match status" value="1"/>
</dbReference>
<dbReference type="GO" id="GO:0008237">
    <property type="term" value="F:metallopeptidase activity"/>
    <property type="evidence" value="ECO:0007669"/>
    <property type="project" value="UniProtKB-KW"/>
</dbReference>
<dbReference type="AlphaFoldDB" id="A0A379EVJ1"/>
<keyword evidence="4" id="KW-0862">Zinc</keyword>
<dbReference type="Pfam" id="PF14464">
    <property type="entry name" value="Prok-JAB"/>
    <property type="match status" value="1"/>
</dbReference>
<accession>A0A379EVJ1</accession>
<evidence type="ECO:0000256" key="2">
    <source>
        <dbReference type="ARBA" id="ARBA00022723"/>
    </source>
</evidence>
<dbReference type="RefSeq" id="WP_115323102.1">
    <property type="nucleotide sequence ID" value="NZ_UGTV01000015.1"/>
</dbReference>
<evidence type="ECO:0000256" key="1">
    <source>
        <dbReference type="ARBA" id="ARBA00022670"/>
    </source>
</evidence>
<keyword evidence="2" id="KW-0479">Metal-binding</keyword>
<evidence type="ECO:0000256" key="3">
    <source>
        <dbReference type="ARBA" id="ARBA00022801"/>
    </source>
</evidence>
<evidence type="ECO:0000259" key="6">
    <source>
        <dbReference type="Pfam" id="PF14464"/>
    </source>
</evidence>
<feature type="domain" description="JAB" evidence="6">
    <location>
        <begin position="18"/>
        <end position="130"/>
    </location>
</feature>
<organism evidence="7 8">
    <name type="scientific">Pasteurella canis</name>
    <dbReference type="NCBI Taxonomy" id="753"/>
    <lineage>
        <taxon>Bacteria</taxon>
        <taxon>Pseudomonadati</taxon>
        <taxon>Pseudomonadota</taxon>
        <taxon>Gammaproteobacteria</taxon>
        <taxon>Pasteurellales</taxon>
        <taxon>Pasteurellaceae</taxon>
        <taxon>Pasteurella</taxon>
    </lineage>
</organism>
<dbReference type="SUPFAM" id="SSF102712">
    <property type="entry name" value="JAB1/MPN domain"/>
    <property type="match status" value="1"/>
</dbReference>
<proteinExistence type="predicted"/>
<sequence>MIIKKYKNLQLCIECPLIKLMTKTAIHHYPNEYGGFLLGYYSDDFTKLYIKDFLLVDKYASSPVEFRRELNVKIHDFEKIFQETGLYYIGEWHSHPNASAWYSLTDLQAMNNIASCNTVQLNNPVLLILSISNNKLLDFNFFIFDKGRLIVYESC</sequence>
<evidence type="ECO:0000256" key="5">
    <source>
        <dbReference type="ARBA" id="ARBA00023049"/>
    </source>
</evidence>
<reference evidence="7 8" key="1">
    <citation type="submission" date="2018-06" db="EMBL/GenBank/DDBJ databases">
        <authorList>
            <consortium name="Pathogen Informatics"/>
            <person name="Doyle S."/>
        </authorList>
    </citation>
    <scope>NUCLEOTIDE SEQUENCE [LARGE SCALE GENOMIC DNA]</scope>
    <source>
        <strain evidence="7 8">NCTC11621</strain>
    </source>
</reference>
<gene>
    <name evidence="7" type="ORF">NCTC11621_01459</name>
</gene>
<keyword evidence="5" id="KW-0482">Metalloprotease</keyword>
<dbReference type="GO" id="GO:0006508">
    <property type="term" value="P:proteolysis"/>
    <property type="evidence" value="ECO:0007669"/>
    <property type="project" value="UniProtKB-KW"/>
</dbReference>